<dbReference type="EMBL" id="SMRT01000029">
    <property type="protein sequence ID" value="TDF91242.1"/>
    <property type="molecule type" value="Genomic_DNA"/>
</dbReference>
<comment type="caution">
    <text evidence="1">The sequence shown here is derived from an EMBL/GenBank/DDBJ whole genome shotgun (WGS) entry which is preliminary data.</text>
</comment>
<name>A0A4R5K8V0_9BACL</name>
<evidence type="ECO:0000313" key="1">
    <source>
        <dbReference type="EMBL" id="TDF91242.1"/>
    </source>
</evidence>
<keyword evidence="2" id="KW-1185">Reference proteome</keyword>
<dbReference type="OrthoDB" id="2607182at2"/>
<organism evidence="1 2">
    <name type="scientific">Paenibacillus piri</name>
    <dbReference type="NCBI Taxonomy" id="2547395"/>
    <lineage>
        <taxon>Bacteria</taxon>
        <taxon>Bacillati</taxon>
        <taxon>Bacillota</taxon>
        <taxon>Bacilli</taxon>
        <taxon>Bacillales</taxon>
        <taxon>Paenibacillaceae</taxon>
        <taxon>Paenibacillus</taxon>
    </lineage>
</organism>
<gene>
    <name evidence="1" type="ORF">E1757_33230</name>
</gene>
<dbReference type="Proteomes" id="UP000295636">
    <property type="component" value="Unassembled WGS sequence"/>
</dbReference>
<accession>A0A4R5K8V0</accession>
<proteinExistence type="predicted"/>
<evidence type="ECO:0000313" key="2">
    <source>
        <dbReference type="Proteomes" id="UP000295636"/>
    </source>
</evidence>
<reference evidence="1 2" key="1">
    <citation type="submission" date="2019-03" db="EMBL/GenBank/DDBJ databases">
        <title>This is whole genome sequence of Paenibacillus sp MS74 strain.</title>
        <authorList>
            <person name="Trinh H.N."/>
        </authorList>
    </citation>
    <scope>NUCLEOTIDE SEQUENCE [LARGE SCALE GENOMIC DNA]</scope>
    <source>
        <strain evidence="1 2">MS74</strain>
    </source>
</reference>
<sequence length="127" mass="13780">MSRGIQSYFHTENEAEDVRVLLAKYDTDMLEVGIRDDGTRRNGRTLIFPLAADITPNGTGATMAGATAAVTDNGAGLAPLLGADDLDGGSDEWDRLHYVLSVRVNDSDYEEVVHLIRRNGGYVARPD</sequence>
<dbReference type="AlphaFoldDB" id="A0A4R5K8V0"/>
<protein>
    <submittedName>
        <fullName evidence="1">Uncharacterized protein</fullName>
    </submittedName>
</protein>
<dbReference type="RefSeq" id="WP_133236374.1">
    <property type="nucleotide sequence ID" value="NZ_SMRT01000029.1"/>
</dbReference>